<evidence type="ECO:0000313" key="2">
    <source>
        <dbReference type="EMBL" id="NML58173.1"/>
    </source>
</evidence>
<feature type="compositionally biased region" description="Basic and acidic residues" evidence="1">
    <location>
        <begin position="305"/>
        <end position="319"/>
    </location>
</feature>
<sequence>MNHRVLELLKTPKTIQSEDLHLLKEEINSFPYIQNIRALYLYGVHLYDKENYQKVLSTTAAYTTDKKILYQLINGKIQQKPKAEVPVEMVKEKIIPTENPLQLLLRSKASVFPLKREEETSVEEKPESVEAEAETLPEAESSFGIPPAPKPEVKEVFVKGERNRILFEGEENFLEDENVEVIDLEATLESGSIITQKLDKKEEVQEEDTDNSHKKDPEIVETDNFTPETIIEEEKITSESEKEEILDISALSFQETESFLPEIEVSANETEETYEIKNEETDEDDNSSLNKTEETADFTPETIINEDRISSSEEEKPLHDDAELSFHGMESFLPEVKIQPNHTEEKVTEISQSNFSKHEDEMRRLIEEVEKKMKEKAASETSKKEEEPENEGHDISFSATQSFEIKPEEPKSEQVTGESIAEKNVEPEASEKAVEEISENSSETVTEDSPEVNAAWKPMSFESNLPDSLLSKSSEASPSIPQIPAETATEVVYKEAVEVKPEPNISDEAISESEEEQITESIEDQSENVRKEESVPEVGESKEVPVMNVSFFGSGWTIPKPEKQQENNTEQPKEDIKQKNEVTPSVENTAENKKSDSLDSNIPGFINTWQSWLKIDRSEEAPKEKTEIKKKVIEAFIENNPKISQLKEESSFIVKEKGDDISHLMTETLATLYFEQKLYTKAIKAFEILIKKTPEKKEYYENRIQEIKDFRTKG</sequence>
<feature type="compositionally biased region" description="Acidic residues" evidence="1">
    <location>
        <begin position="509"/>
        <end position="526"/>
    </location>
</feature>
<dbReference type="RefSeq" id="WP_169231525.1">
    <property type="nucleotide sequence ID" value="NZ_JABBGF010000002.1"/>
</dbReference>
<feature type="compositionally biased region" description="Basic and acidic residues" evidence="1">
    <location>
        <begin position="492"/>
        <end position="501"/>
    </location>
</feature>
<evidence type="ECO:0000256" key="1">
    <source>
        <dbReference type="SAM" id="MobiDB-lite"/>
    </source>
</evidence>
<feature type="region of interest" description="Disordered" evidence="1">
    <location>
        <begin position="259"/>
        <end position="319"/>
    </location>
</feature>
<feature type="compositionally biased region" description="Basic and acidic residues" evidence="1">
    <location>
        <begin position="560"/>
        <end position="580"/>
    </location>
</feature>
<feature type="compositionally biased region" description="Low complexity" evidence="1">
    <location>
        <begin position="468"/>
        <end position="479"/>
    </location>
</feature>
<dbReference type="AlphaFoldDB" id="A0A7Y0A7K2"/>
<organism evidence="2 3">
    <name type="scientific">Chryseobacterium cheonjiense</name>
    <dbReference type="NCBI Taxonomy" id="2728845"/>
    <lineage>
        <taxon>Bacteria</taxon>
        <taxon>Pseudomonadati</taxon>
        <taxon>Bacteroidota</taxon>
        <taxon>Flavobacteriia</taxon>
        <taxon>Flavobacteriales</taxon>
        <taxon>Weeksellaceae</taxon>
        <taxon>Chryseobacterium group</taxon>
        <taxon>Chryseobacterium</taxon>
    </lineage>
</organism>
<dbReference type="Proteomes" id="UP000552615">
    <property type="component" value="Unassembled WGS sequence"/>
</dbReference>
<keyword evidence="3" id="KW-1185">Reference proteome</keyword>
<name>A0A7Y0A7K2_9FLAO</name>
<feature type="region of interest" description="Disordered" evidence="1">
    <location>
        <begin position="116"/>
        <end position="148"/>
    </location>
</feature>
<feature type="region of interest" description="Disordered" evidence="1">
    <location>
        <begin position="198"/>
        <end position="243"/>
    </location>
</feature>
<dbReference type="EMBL" id="JABBGF010000002">
    <property type="protein sequence ID" value="NML58173.1"/>
    <property type="molecule type" value="Genomic_DNA"/>
</dbReference>
<comment type="caution">
    <text evidence="2">The sequence shown here is derived from an EMBL/GenBank/DDBJ whole genome shotgun (WGS) entry which is preliminary data.</text>
</comment>
<gene>
    <name evidence="2" type="ORF">HHL20_12535</name>
</gene>
<feature type="compositionally biased region" description="Basic and acidic residues" evidence="1">
    <location>
        <begin position="527"/>
        <end position="543"/>
    </location>
</feature>
<feature type="compositionally biased region" description="Basic and acidic residues" evidence="1">
    <location>
        <begin position="420"/>
        <end position="435"/>
    </location>
</feature>
<feature type="compositionally biased region" description="Basic and acidic residues" evidence="1">
    <location>
        <begin position="356"/>
        <end position="394"/>
    </location>
</feature>
<feature type="compositionally biased region" description="Basic and acidic residues" evidence="1">
    <location>
        <begin position="232"/>
        <end position="243"/>
    </location>
</feature>
<feature type="region of interest" description="Disordered" evidence="1">
    <location>
        <begin position="337"/>
        <end position="600"/>
    </location>
</feature>
<reference evidence="2 3" key="1">
    <citation type="submission" date="2020-04" db="EMBL/GenBank/DDBJ databases">
        <title>Chryseobacterium sp. RJ-7-14 sp. nov., isolated from Jeju soil.</title>
        <authorList>
            <person name="Dahal R.H."/>
            <person name="Chaudhary D.K."/>
        </authorList>
    </citation>
    <scope>NUCLEOTIDE SEQUENCE [LARGE SCALE GENOMIC DNA]</scope>
    <source>
        <strain evidence="2 3">RJ-7-14</strain>
    </source>
</reference>
<evidence type="ECO:0000313" key="3">
    <source>
        <dbReference type="Proteomes" id="UP000552615"/>
    </source>
</evidence>
<accession>A0A7Y0A7K2</accession>
<protein>
    <submittedName>
        <fullName evidence="2">Uncharacterized protein</fullName>
    </submittedName>
</protein>
<proteinExistence type="predicted"/>
<feature type="compositionally biased region" description="Basic and acidic residues" evidence="1">
    <location>
        <begin position="116"/>
        <end position="128"/>
    </location>
</feature>